<keyword evidence="2" id="KW-1185">Reference proteome</keyword>
<dbReference type="Proteomes" id="UP000745764">
    <property type="component" value="Unassembled WGS sequence"/>
</dbReference>
<organism evidence="1 2">
    <name type="scientific">Aureobasidium uvarum</name>
    <dbReference type="NCBI Taxonomy" id="2773716"/>
    <lineage>
        <taxon>Eukaryota</taxon>
        <taxon>Fungi</taxon>
        <taxon>Dikarya</taxon>
        <taxon>Ascomycota</taxon>
        <taxon>Pezizomycotina</taxon>
        <taxon>Dothideomycetes</taxon>
        <taxon>Dothideomycetidae</taxon>
        <taxon>Dothideales</taxon>
        <taxon>Saccotheciaceae</taxon>
        <taxon>Aureobasidium</taxon>
    </lineage>
</organism>
<proteinExistence type="predicted"/>
<accession>A0A9N8PPZ4</accession>
<comment type="caution">
    <text evidence="1">The sequence shown here is derived from an EMBL/GenBank/DDBJ whole genome shotgun (WGS) entry which is preliminary data.</text>
</comment>
<protein>
    <submittedName>
        <fullName evidence="1">Uncharacterized protein</fullName>
    </submittedName>
</protein>
<evidence type="ECO:0000313" key="2">
    <source>
        <dbReference type="Proteomes" id="UP000745764"/>
    </source>
</evidence>
<reference evidence="1" key="1">
    <citation type="submission" date="2020-06" db="EMBL/GenBank/DDBJ databases">
        <authorList>
            <person name="Onetto C."/>
        </authorList>
    </citation>
    <scope>NUCLEOTIDE SEQUENCE</scope>
</reference>
<dbReference type="AlphaFoldDB" id="A0A9N8PPZ4"/>
<sequence length="399" mass="44658">MPRSKRQKPVKGTPKELMTRLKSLSEICSFDIYFRFDTFAQLEFRKIFAHIDERQLETPVLLLDSMYDGRGAGINLWLNQGLDIVPQGYARPPPYISHTTPPLLEIQVPYSDTAVPALPIYQENDTEGVPETPFWVRMRRILDYRSPSIEYYKGHTFKRAASVGSLPNARQEKQKRLCRSPLLGPLIRETPAPLFESEKATIDVHDDAKSSRKSIEEIASEQLDLLNRETSSSPPIALNQSTSIAPHEKNLLKVRADEIANWLYSAWNILPSAHHDLRSNLLALGAASNGFMFSQARVECSTRLAFTVARGQKESATPICLASTADAEHHVREIVQWINGVKFDADVILMHDLVVLVGAAMEVVDSVSNFKAEKMNKFLMIKAKCIASACLLQNVATAG</sequence>
<dbReference type="EMBL" id="CAINUL010000002">
    <property type="protein sequence ID" value="CAD0108400.1"/>
    <property type="molecule type" value="Genomic_DNA"/>
</dbReference>
<evidence type="ECO:0000313" key="1">
    <source>
        <dbReference type="EMBL" id="CAD0108400.1"/>
    </source>
</evidence>
<name>A0A9N8PPZ4_9PEZI</name>
<gene>
    <name evidence="1" type="ORF">AWRI4620_LOCUS2655</name>
</gene>
<dbReference type="OrthoDB" id="3906794at2759"/>